<reference evidence="1" key="1">
    <citation type="submission" date="2019-08" db="EMBL/GenBank/DDBJ databases">
        <authorList>
            <person name="Kucharzyk K."/>
            <person name="Murdoch R.W."/>
            <person name="Higgins S."/>
            <person name="Loffler F."/>
        </authorList>
    </citation>
    <scope>NUCLEOTIDE SEQUENCE</scope>
</reference>
<accession>A0A645C2T3</accession>
<gene>
    <name evidence="1" type="ORF">SDC9_118638</name>
</gene>
<sequence>MLRRRVHAVRFAFPKDMVHRSDHVFIPVEFLVGEHLPFRAAIYVYHTAILFIQLAHFRFVFRQTLFGDCPAPTIFKRHRRMHAEANRSQPGFFCCKSHLFQRVLSIVENTVGM</sequence>
<dbReference type="EMBL" id="VSSQ01024260">
    <property type="protein sequence ID" value="MPM71668.1"/>
    <property type="molecule type" value="Genomic_DNA"/>
</dbReference>
<name>A0A645C2T3_9ZZZZ</name>
<protein>
    <submittedName>
        <fullName evidence="1">Uncharacterized protein</fullName>
    </submittedName>
</protein>
<dbReference type="AlphaFoldDB" id="A0A645C2T3"/>
<organism evidence="1">
    <name type="scientific">bioreactor metagenome</name>
    <dbReference type="NCBI Taxonomy" id="1076179"/>
    <lineage>
        <taxon>unclassified sequences</taxon>
        <taxon>metagenomes</taxon>
        <taxon>ecological metagenomes</taxon>
    </lineage>
</organism>
<proteinExistence type="predicted"/>
<evidence type="ECO:0000313" key="1">
    <source>
        <dbReference type="EMBL" id="MPM71668.1"/>
    </source>
</evidence>
<comment type="caution">
    <text evidence="1">The sequence shown here is derived from an EMBL/GenBank/DDBJ whole genome shotgun (WGS) entry which is preliminary data.</text>
</comment>